<feature type="domain" description="HIT" evidence="4">
    <location>
        <begin position="11"/>
        <end position="118"/>
    </location>
</feature>
<protein>
    <submittedName>
        <fullName evidence="5">Histidine triad (HIT) family protein</fullName>
    </submittedName>
</protein>
<sequence>MTSAAYDTNNIFAKILRGEIPSVKVYEDEHTLAFMDVMPQAPGHVLVVPKAASRNLLDADPAVLAKTIPVVQAIANAVMEAFDADGVFVCQFNEPAAGQTVFHLHFHVIPRHEGIALKPHSGQMEDGAVLAANAEKIKAAL</sequence>
<feature type="active site" description="Tele-AMP-histidine intermediate" evidence="1">
    <location>
        <position position="105"/>
    </location>
</feature>
<dbReference type="Proteomes" id="UP000582090">
    <property type="component" value="Unassembled WGS sequence"/>
</dbReference>
<dbReference type="RefSeq" id="WP_183899860.1">
    <property type="nucleotide sequence ID" value="NZ_JACIDW010000003.1"/>
</dbReference>
<gene>
    <name evidence="5" type="ORF">GGQ67_001877</name>
</gene>
<accession>A0A7W6GA38</accession>
<dbReference type="Gene3D" id="3.30.428.10">
    <property type="entry name" value="HIT-like"/>
    <property type="match status" value="1"/>
</dbReference>
<dbReference type="SUPFAM" id="SSF54197">
    <property type="entry name" value="HIT-like"/>
    <property type="match status" value="1"/>
</dbReference>
<dbReference type="InterPro" id="IPR039384">
    <property type="entry name" value="HINT"/>
</dbReference>
<dbReference type="CDD" id="cd01277">
    <property type="entry name" value="HINT_subgroup"/>
    <property type="match status" value="1"/>
</dbReference>
<organism evidence="5 6">
    <name type="scientific">Rhizobium metallidurans</name>
    <dbReference type="NCBI Taxonomy" id="1265931"/>
    <lineage>
        <taxon>Bacteria</taxon>
        <taxon>Pseudomonadati</taxon>
        <taxon>Pseudomonadota</taxon>
        <taxon>Alphaproteobacteria</taxon>
        <taxon>Hyphomicrobiales</taxon>
        <taxon>Rhizobiaceae</taxon>
        <taxon>Rhizobium/Agrobacterium group</taxon>
        <taxon>Rhizobium</taxon>
    </lineage>
</organism>
<dbReference type="AlphaFoldDB" id="A0A7W6GA38"/>
<evidence type="ECO:0000259" key="4">
    <source>
        <dbReference type="PROSITE" id="PS51084"/>
    </source>
</evidence>
<feature type="short sequence motif" description="Histidine triad motif" evidence="2 3">
    <location>
        <begin position="103"/>
        <end position="107"/>
    </location>
</feature>
<dbReference type="InterPro" id="IPR011146">
    <property type="entry name" value="HIT-like"/>
</dbReference>
<dbReference type="PROSITE" id="PS51084">
    <property type="entry name" value="HIT_2"/>
    <property type="match status" value="1"/>
</dbReference>
<keyword evidence="6" id="KW-1185">Reference proteome</keyword>
<name>A0A7W6GA38_9HYPH</name>
<reference evidence="5 6" key="1">
    <citation type="submission" date="2020-08" db="EMBL/GenBank/DDBJ databases">
        <title>Genomic Encyclopedia of Type Strains, Phase IV (KMG-IV): sequencing the most valuable type-strain genomes for metagenomic binning, comparative biology and taxonomic classification.</title>
        <authorList>
            <person name="Goeker M."/>
        </authorList>
    </citation>
    <scope>NUCLEOTIDE SEQUENCE [LARGE SCALE GENOMIC DNA]</scope>
    <source>
        <strain evidence="5 6">DSM 26575</strain>
    </source>
</reference>
<dbReference type="PANTHER" id="PTHR46648:SF1">
    <property type="entry name" value="ADENOSINE 5'-MONOPHOSPHORAMIDASE HNT1"/>
    <property type="match status" value="1"/>
</dbReference>
<comment type="caution">
    <text evidence="5">The sequence shown here is derived from an EMBL/GenBank/DDBJ whole genome shotgun (WGS) entry which is preliminary data.</text>
</comment>
<evidence type="ECO:0000256" key="2">
    <source>
        <dbReference type="PIRSR" id="PIRSR601310-3"/>
    </source>
</evidence>
<evidence type="ECO:0000256" key="3">
    <source>
        <dbReference type="PROSITE-ProRule" id="PRU00464"/>
    </source>
</evidence>
<dbReference type="PANTHER" id="PTHR46648">
    <property type="entry name" value="HIT FAMILY PROTEIN 1"/>
    <property type="match status" value="1"/>
</dbReference>
<evidence type="ECO:0000313" key="6">
    <source>
        <dbReference type="Proteomes" id="UP000582090"/>
    </source>
</evidence>
<evidence type="ECO:0000313" key="5">
    <source>
        <dbReference type="EMBL" id="MBB3964238.1"/>
    </source>
</evidence>
<dbReference type="GO" id="GO:0009117">
    <property type="term" value="P:nucleotide metabolic process"/>
    <property type="evidence" value="ECO:0007669"/>
    <property type="project" value="TreeGrafter"/>
</dbReference>
<dbReference type="GO" id="GO:0003824">
    <property type="term" value="F:catalytic activity"/>
    <property type="evidence" value="ECO:0007669"/>
    <property type="project" value="InterPro"/>
</dbReference>
<dbReference type="InterPro" id="IPR001310">
    <property type="entry name" value="Histidine_triad_HIT"/>
</dbReference>
<evidence type="ECO:0000256" key="1">
    <source>
        <dbReference type="PIRSR" id="PIRSR601310-1"/>
    </source>
</evidence>
<proteinExistence type="predicted"/>
<dbReference type="PRINTS" id="PR00332">
    <property type="entry name" value="HISTRIAD"/>
</dbReference>
<dbReference type="InterPro" id="IPR036265">
    <property type="entry name" value="HIT-like_sf"/>
</dbReference>
<dbReference type="EMBL" id="JACIDW010000003">
    <property type="protein sequence ID" value="MBB3964238.1"/>
    <property type="molecule type" value="Genomic_DNA"/>
</dbReference>
<dbReference type="Pfam" id="PF01230">
    <property type="entry name" value="HIT"/>
    <property type="match status" value="1"/>
</dbReference>